<gene>
    <name evidence="3" type="ORF">SAMN05421643_102126</name>
</gene>
<feature type="region of interest" description="Disordered" evidence="1">
    <location>
        <begin position="1"/>
        <end position="42"/>
    </location>
</feature>
<dbReference type="Proteomes" id="UP000199035">
    <property type="component" value="Unassembled WGS sequence"/>
</dbReference>
<evidence type="ECO:0000256" key="1">
    <source>
        <dbReference type="SAM" id="MobiDB-lite"/>
    </source>
</evidence>
<dbReference type="AlphaFoldDB" id="A0A1H3GFG0"/>
<sequence>MTDMNDYDDVEETAVDDDEAKAAEKGASDSSENSATDGDMAEAETLTVTAKLKQRQALEDEVAAFLARGGRITEVPADESAKD</sequence>
<dbReference type="RefSeq" id="WP_086164239.1">
    <property type="nucleotide sequence ID" value="NZ_FNPK01000002.1"/>
</dbReference>
<organism evidence="3 4">
    <name type="scientific">Acinetobacter kyonggiensis</name>
    <dbReference type="NCBI Taxonomy" id="595670"/>
    <lineage>
        <taxon>Bacteria</taxon>
        <taxon>Pseudomonadati</taxon>
        <taxon>Pseudomonadota</taxon>
        <taxon>Gammaproteobacteria</taxon>
        <taxon>Moraxellales</taxon>
        <taxon>Moraxellaceae</taxon>
        <taxon>Acinetobacter</taxon>
    </lineage>
</organism>
<accession>A0A1H3GFG0</accession>
<evidence type="ECO:0000259" key="2">
    <source>
        <dbReference type="Pfam" id="PF20661"/>
    </source>
</evidence>
<dbReference type="Pfam" id="PF20661">
    <property type="entry name" value="SutA-RBD"/>
    <property type="match status" value="1"/>
</dbReference>
<feature type="domain" description="Transcriptional regulator SutA RNAP-binding" evidence="2">
    <location>
        <begin position="51"/>
        <end position="82"/>
    </location>
</feature>
<name>A0A1H3GFG0_9GAMM</name>
<feature type="compositionally biased region" description="Acidic residues" evidence="1">
    <location>
        <begin position="1"/>
        <end position="19"/>
    </location>
</feature>
<reference evidence="4" key="1">
    <citation type="submission" date="2016-10" db="EMBL/GenBank/DDBJ databases">
        <authorList>
            <person name="Varghese N."/>
            <person name="Submissions S."/>
        </authorList>
    </citation>
    <scope>NUCLEOTIDE SEQUENCE [LARGE SCALE GENOMIC DNA]</scope>
    <source>
        <strain evidence="4">ANC 5109</strain>
    </source>
</reference>
<dbReference type="STRING" id="595670.SAMN05421643_102126"/>
<dbReference type="InterPro" id="IPR049191">
    <property type="entry name" value="SutA_RBD"/>
</dbReference>
<evidence type="ECO:0000313" key="4">
    <source>
        <dbReference type="Proteomes" id="UP000199035"/>
    </source>
</evidence>
<evidence type="ECO:0000313" key="3">
    <source>
        <dbReference type="EMBL" id="SDY01029.1"/>
    </source>
</evidence>
<keyword evidence="4" id="KW-1185">Reference proteome</keyword>
<proteinExistence type="predicted"/>
<dbReference type="EMBL" id="FNPK01000002">
    <property type="protein sequence ID" value="SDY01029.1"/>
    <property type="molecule type" value="Genomic_DNA"/>
</dbReference>
<protein>
    <recommendedName>
        <fullName evidence="2">Transcriptional regulator SutA RNAP-binding domain-containing protein</fullName>
    </recommendedName>
</protein>